<feature type="transmembrane region" description="Helical" evidence="20">
    <location>
        <begin position="200"/>
        <end position="223"/>
    </location>
</feature>
<feature type="transmembrane region" description="Helical" evidence="20">
    <location>
        <begin position="394"/>
        <end position="412"/>
    </location>
</feature>
<dbReference type="InterPro" id="IPR054479">
    <property type="entry name" value="AglB-like_core"/>
</dbReference>
<comment type="catalytic activity">
    <reaction evidence="18">
        <text>a di-trans,poly-cis-dolichyl diphosphooligosaccharide + L-asparaginyl-[protein] = N(4)-(oligosaccharide-(1-&gt;4)-N-acetyl-beta-D-glucosaminyl-(1-&gt;4)-N-acetyl-beta-D-glucosaminyl)-L-asparaginyl-[protein] + a di-trans,poly-cis-dolichyl diphosphate + H(+)</text>
        <dbReference type="Rhea" id="RHEA:22980"/>
        <dbReference type="Rhea" id="RHEA-COMP:12804"/>
        <dbReference type="Rhea" id="RHEA-COMP:12805"/>
        <dbReference type="Rhea" id="RHEA-COMP:19506"/>
        <dbReference type="Rhea" id="RHEA-COMP:19509"/>
        <dbReference type="ChEBI" id="CHEBI:15378"/>
        <dbReference type="ChEBI" id="CHEBI:50347"/>
        <dbReference type="ChEBI" id="CHEBI:57497"/>
        <dbReference type="ChEBI" id="CHEBI:57570"/>
        <dbReference type="ChEBI" id="CHEBI:132529"/>
        <dbReference type="EC" id="2.4.99.18"/>
    </reaction>
</comment>
<feature type="domain" description="Oligosaccharyl transferase STT3 N-terminal" evidence="21">
    <location>
        <begin position="25"/>
        <end position="425"/>
    </location>
</feature>
<evidence type="ECO:0000256" key="17">
    <source>
        <dbReference type="ARBA" id="ARBA00040922"/>
    </source>
</evidence>
<dbReference type="Pfam" id="PF22627">
    <property type="entry name" value="AglB_core-like"/>
    <property type="match status" value="1"/>
</dbReference>
<feature type="transmembrane region" description="Helical" evidence="20">
    <location>
        <begin position="418"/>
        <end position="438"/>
    </location>
</feature>
<keyword evidence="23" id="KW-1185">Reference proteome</keyword>
<keyword evidence="13 20" id="KW-1133">Transmembrane helix</keyword>
<keyword evidence="9 20" id="KW-0812">Transmembrane</keyword>
<evidence type="ECO:0000256" key="16">
    <source>
        <dbReference type="ARBA" id="ARBA00023211"/>
    </source>
</evidence>
<organism evidence="23 24">
    <name type="scientific">Hydra vulgaris</name>
    <name type="common">Hydra</name>
    <name type="synonym">Hydra attenuata</name>
    <dbReference type="NCBI Taxonomy" id="6087"/>
    <lineage>
        <taxon>Eukaryota</taxon>
        <taxon>Metazoa</taxon>
        <taxon>Cnidaria</taxon>
        <taxon>Hydrozoa</taxon>
        <taxon>Hydroidolina</taxon>
        <taxon>Anthoathecata</taxon>
        <taxon>Aplanulata</taxon>
        <taxon>Hydridae</taxon>
        <taxon>Hydra</taxon>
    </lineage>
</organism>
<evidence type="ECO:0000256" key="14">
    <source>
        <dbReference type="ARBA" id="ARBA00023136"/>
    </source>
</evidence>
<comment type="cofactor">
    <cofactor evidence="1">
        <name>Mn(2+)</name>
        <dbReference type="ChEBI" id="CHEBI:29035"/>
    </cofactor>
</comment>
<evidence type="ECO:0000259" key="21">
    <source>
        <dbReference type="Pfam" id="PF02516"/>
    </source>
</evidence>
<dbReference type="Gene3D" id="3.40.50.12610">
    <property type="match status" value="1"/>
</dbReference>
<evidence type="ECO:0000256" key="9">
    <source>
        <dbReference type="ARBA" id="ARBA00022692"/>
    </source>
</evidence>
<evidence type="ECO:0000256" key="5">
    <source>
        <dbReference type="ARBA" id="ARBA00010810"/>
    </source>
</evidence>
<evidence type="ECO:0000256" key="11">
    <source>
        <dbReference type="ARBA" id="ARBA00022824"/>
    </source>
</evidence>
<evidence type="ECO:0000256" key="19">
    <source>
        <dbReference type="ARBA" id="ARBA00062993"/>
    </source>
</evidence>
<feature type="transmembrane region" description="Helical" evidence="20">
    <location>
        <begin position="470"/>
        <end position="488"/>
    </location>
</feature>
<sequence>MKNQESAMKLVSFLPKISYERQTTLLKLLILSIAAVLSFATRLFSVLRFESVIHEFDPYFNYRTTRFLTEEGFYEFHNWFDDRAWYPLGRIIGGTIYPGLMVTSAALYHIMHFFHITIEIRNVCVFLAPLFSSFTVIVTFLLTKELKDASAGLIAASMIAIVPGYISRSVAGSYDNEGIAIFCMLLTYYFWVKSVKTGSLFWATLCSLAYFYMVSSWGGYVFLINLIPMHVFALIITGRFSHRIYVAYSTVYCLGTILSMQISFVGFQPVQTSEHMAALGIFGLCQIHAFVDYLRYRLSPAHFEVLFKSLVIIAASLAASVGAILTVTGKVAPWTGRFYSLLDPSYAKNNIPIIASVSEHQPTTWSSFYFDLQLLMFMFPVGLYYCFAKLTDANIFIIIYGVTSIYFSGVMVRLMLVLAPVACILSGIGISSVLITYMKNLEISSTQLSSKVSHRKAKQQDPSYPIKNEVATFMVALMTFFLVTYVFHCTWVTSEAYSSPSIVLSAKQNDGSRVIFDDFREAYYWLKQNTPEDSKVMSWWDYGYQITAMANRTILVDNNTWNNTHISRVGQAMASTEDKAYLIMRELDVDYVLVIFGGLTGYASDDINKFLWMVRIGGSTDTGKHIKEHDYYTPAGEFRVDKEGSPTLLNCLMYKMCFYRFGEVYTEQGKPTGYDRVRNAEIGNKNFELDVLEEAFTTEHWLVRIYKVKDLENRGS</sequence>
<feature type="transmembrane region" description="Helical" evidence="20">
    <location>
        <begin position="91"/>
        <end position="111"/>
    </location>
</feature>
<comment type="subunit">
    <text evidence="19">Component of the oligosaccharyltransferase (OST) complex. There are 2 OST complexes, OST-A and OST-B, which contain STT3A or STT3B as catalytic subunit, respectively. OST-A and OST-B contain common core subunits RPN1, RPN2, OST48, OST4, DAD1 and TMEM258, and OST-A contains DC2/OSTC and KRTCAP2/KCP2 specific accessory subunits. OST-A complex assembly occurs through the formation of 3 subcomplexes. Subcomplex 1 contains RPN1 and TMEM258, subcomplex 2 contains the OST-A-specific subunits STT3A, DC2/OSTC, and KCP2 as well as the core subunit OST4, and subcomplex 3 contains RPN2, DAD1, and OST48. The OST-A complex can form stable complexes with the Sec61 complex or with both the Sec61 and TRAP complexes.</text>
</comment>
<evidence type="ECO:0000256" key="7">
    <source>
        <dbReference type="ARBA" id="ARBA00022676"/>
    </source>
</evidence>
<evidence type="ECO:0000259" key="22">
    <source>
        <dbReference type="Pfam" id="PF22627"/>
    </source>
</evidence>
<evidence type="ECO:0000256" key="18">
    <source>
        <dbReference type="ARBA" id="ARBA00048829"/>
    </source>
</evidence>
<evidence type="ECO:0000256" key="12">
    <source>
        <dbReference type="ARBA" id="ARBA00022842"/>
    </source>
</evidence>
<evidence type="ECO:0000313" key="23">
    <source>
        <dbReference type="Proteomes" id="UP001652625"/>
    </source>
</evidence>
<feature type="transmembrane region" description="Helical" evidence="20">
    <location>
        <begin position="178"/>
        <end position="194"/>
    </location>
</feature>
<feature type="transmembrane region" description="Helical" evidence="20">
    <location>
        <begin position="149"/>
        <end position="166"/>
    </location>
</feature>
<evidence type="ECO:0000256" key="10">
    <source>
        <dbReference type="ARBA" id="ARBA00022723"/>
    </source>
</evidence>
<proteinExistence type="inferred from homology"/>
<keyword evidence="16" id="KW-0464">Manganese</keyword>
<evidence type="ECO:0000256" key="8">
    <source>
        <dbReference type="ARBA" id="ARBA00022679"/>
    </source>
</evidence>
<keyword evidence="12" id="KW-0460">Magnesium</keyword>
<protein>
    <recommendedName>
        <fullName evidence="17">Dolichyl-diphosphooligosaccharide--protein glycosyltransferase subunit STT3A</fullName>
        <ecNumber evidence="6">2.4.99.18</ecNumber>
    </recommendedName>
</protein>
<dbReference type="RefSeq" id="XP_065652566.1">
    <property type="nucleotide sequence ID" value="XM_065796494.1"/>
</dbReference>
<feature type="transmembrane region" description="Helical" evidence="20">
    <location>
        <begin position="123"/>
        <end position="143"/>
    </location>
</feature>
<comment type="cofactor">
    <cofactor evidence="2">
        <name>Mg(2+)</name>
        <dbReference type="ChEBI" id="CHEBI:18420"/>
    </cofactor>
</comment>
<evidence type="ECO:0000256" key="15">
    <source>
        <dbReference type="ARBA" id="ARBA00023180"/>
    </source>
</evidence>
<feature type="transmembrane region" description="Helical" evidence="20">
    <location>
        <begin position="244"/>
        <end position="264"/>
    </location>
</feature>
<dbReference type="Proteomes" id="UP001652625">
    <property type="component" value="Chromosome 04"/>
</dbReference>
<evidence type="ECO:0000256" key="6">
    <source>
        <dbReference type="ARBA" id="ARBA00012605"/>
    </source>
</evidence>
<evidence type="ECO:0000313" key="24">
    <source>
        <dbReference type="RefSeq" id="XP_065652566.1"/>
    </source>
</evidence>
<evidence type="ECO:0000256" key="4">
    <source>
        <dbReference type="ARBA" id="ARBA00004922"/>
    </source>
</evidence>
<evidence type="ECO:0000256" key="1">
    <source>
        <dbReference type="ARBA" id="ARBA00001936"/>
    </source>
</evidence>
<comment type="similarity">
    <text evidence="5">Belongs to the STT3 family.</text>
</comment>
<keyword evidence="14 20" id="KW-0472">Membrane</keyword>
<evidence type="ECO:0000256" key="13">
    <source>
        <dbReference type="ARBA" id="ARBA00022989"/>
    </source>
</evidence>
<feature type="domain" description="AglB-like core" evidence="22">
    <location>
        <begin position="525"/>
        <end position="594"/>
    </location>
</feature>
<dbReference type="PANTHER" id="PTHR13872">
    <property type="entry name" value="DOLICHYL-DIPHOSPHOOLIGOSACCHARIDE--PROTEIN GLYCOSYLTRANSFERASE SUBUNIT"/>
    <property type="match status" value="1"/>
</dbReference>
<accession>A0ABM4BTS4</accession>
<keyword evidence="11" id="KW-0256">Endoplasmic reticulum</keyword>
<keyword evidence="15" id="KW-0325">Glycoprotein</keyword>
<dbReference type="PANTHER" id="PTHR13872:SF43">
    <property type="entry name" value="DOLICHYL-DIPHOSPHOOLIGOSACCHARIDE--PROTEIN GLYCOSYLTRANSFERASE SUBUNIT STT3A"/>
    <property type="match status" value="1"/>
</dbReference>
<dbReference type="EC" id="2.4.99.18" evidence="6"/>
<keyword evidence="10" id="KW-0479">Metal-binding</keyword>
<dbReference type="Pfam" id="PF02516">
    <property type="entry name" value="STT3"/>
    <property type="match status" value="1"/>
</dbReference>
<comment type="pathway">
    <text evidence="4">Protein modification; protein glycosylation.</text>
</comment>
<feature type="transmembrane region" description="Helical" evidence="20">
    <location>
        <begin position="368"/>
        <end position="387"/>
    </location>
</feature>
<dbReference type="InterPro" id="IPR003674">
    <property type="entry name" value="Oligo_trans_STT3"/>
</dbReference>
<gene>
    <name evidence="24" type="primary">LOC100202029</name>
</gene>
<evidence type="ECO:0000256" key="3">
    <source>
        <dbReference type="ARBA" id="ARBA00004477"/>
    </source>
</evidence>
<reference evidence="24" key="1">
    <citation type="submission" date="2025-08" db="UniProtKB">
        <authorList>
            <consortium name="RefSeq"/>
        </authorList>
    </citation>
    <scope>IDENTIFICATION</scope>
</reference>
<feature type="transmembrane region" description="Helical" evidence="20">
    <location>
        <begin position="276"/>
        <end position="294"/>
    </location>
</feature>
<evidence type="ECO:0000256" key="20">
    <source>
        <dbReference type="SAM" id="Phobius"/>
    </source>
</evidence>
<dbReference type="InterPro" id="IPR048307">
    <property type="entry name" value="STT3_N"/>
</dbReference>
<feature type="transmembrane region" description="Helical" evidence="20">
    <location>
        <begin position="306"/>
        <end position="327"/>
    </location>
</feature>
<keyword evidence="7" id="KW-0328">Glycosyltransferase</keyword>
<comment type="subcellular location">
    <subcellularLocation>
        <location evidence="3">Endoplasmic reticulum membrane</location>
        <topology evidence="3">Multi-pass membrane protein</topology>
    </subcellularLocation>
</comment>
<evidence type="ECO:0000256" key="2">
    <source>
        <dbReference type="ARBA" id="ARBA00001946"/>
    </source>
</evidence>
<feature type="transmembrane region" description="Helical" evidence="20">
    <location>
        <begin position="25"/>
        <end position="44"/>
    </location>
</feature>
<name>A0ABM4BTS4_HYDVU</name>
<dbReference type="GeneID" id="100202029"/>
<keyword evidence="8" id="KW-0808">Transferase</keyword>